<keyword evidence="6" id="KW-0150">Chloroplast</keyword>
<keyword evidence="6" id="KW-0934">Plastid</keyword>
<dbReference type="CDD" id="cd07026">
    <property type="entry name" value="Ribosomal_L20"/>
    <property type="match status" value="1"/>
</dbReference>
<dbReference type="Pfam" id="PF00453">
    <property type="entry name" value="Ribosomal_L20"/>
    <property type="match status" value="1"/>
</dbReference>
<evidence type="ECO:0000256" key="5">
    <source>
        <dbReference type="RuleBase" id="RU000561"/>
    </source>
</evidence>
<dbReference type="GO" id="GO:1990904">
    <property type="term" value="C:ribonucleoprotein complex"/>
    <property type="evidence" value="ECO:0007669"/>
    <property type="project" value="UniProtKB-KW"/>
</dbReference>
<dbReference type="SUPFAM" id="SSF74731">
    <property type="entry name" value="Ribosomal protein L20"/>
    <property type="match status" value="1"/>
</dbReference>
<comment type="similarity">
    <text evidence="1 4 5">Belongs to the bacterial ribosomal protein bL20 family.</text>
</comment>
<dbReference type="GO" id="GO:0009507">
    <property type="term" value="C:chloroplast"/>
    <property type="evidence" value="ECO:0007669"/>
    <property type="project" value="UniProtKB-SubCell"/>
</dbReference>
<dbReference type="Gene3D" id="1.10.1900.20">
    <property type="entry name" value="Ribosomal protein L20"/>
    <property type="match status" value="1"/>
</dbReference>
<dbReference type="GO" id="GO:0006412">
    <property type="term" value="P:translation"/>
    <property type="evidence" value="ECO:0007669"/>
    <property type="project" value="InterPro"/>
</dbReference>
<dbReference type="InterPro" id="IPR005813">
    <property type="entry name" value="Ribosomal_bL20"/>
</dbReference>
<keyword evidence="4" id="KW-0694">RNA-binding</keyword>
<dbReference type="InterPro" id="IPR035566">
    <property type="entry name" value="Ribosomal_protein_bL20_C"/>
</dbReference>
<evidence type="ECO:0000256" key="2">
    <source>
        <dbReference type="ARBA" id="ARBA00022980"/>
    </source>
</evidence>
<organism evidence="6">
    <name type="scientific">Phacus pleuronectes</name>
    <dbReference type="NCBI Taxonomy" id="102908"/>
    <lineage>
        <taxon>Eukaryota</taxon>
        <taxon>Discoba</taxon>
        <taxon>Euglenozoa</taxon>
        <taxon>Euglenida</taxon>
        <taxon>Spirocuta</taxon>
        <taxon>Euglenophyceae</taxon>
        <taxon>Euglenales</taxon>
        <taxon>Phacaceae</taxon>
        <taxon>Phacus</taxon>
    </lineage>
</organism>
<evidence type="ECO:0000256" key="3">
    <source>
        <dbReference type="ARBA" id="ARBA00023274"/>
    </source>
</evidence>
<dbReference type="GO" id="GO:0000027">
    <property type="term" value="P:ribosomal large subunit assembly"/>
    <property type="evidence" value="ECO:0007669"/>
    <property type="project" value="UniProtKB-UniRule"/>
</dbReference>
<protein>
    <recommendedName>
        <fullName evidence="4">Large ribosomal subunit protein bL20c</fullName>
    </recommendedName>
</protein>
<dbReference type="AlphaFoldDB" id="A0A3G3LLX1"/>
<dbReference type="PANTHER" id="PTHR10986">
    <property type="entry name" value="39S RIBOSOMAL PROTEIN L20"/>
    <property type="match status" value="1"/>
</dbReference>
<evidence type="ECO:0000313" key="6">
    <source>
        <dbReference type="EMBL" id="AYQ93698.1"/>
    </source>
</evidence>
<keyword evidence="3 4" id="KW-0687">Ribonucleoprotein</keyword>
<name>A0A3G3LLX1_9EUGL</name>
<proteinExistence type="inferred from homology"/>
<dbReference type="EMBL" id="MH898673">
    <property type="protein sequence ID" value="AYQ93698.1"/>
    <property type="molecule type" value="Genomic_DNA"/>
</dbReference>
<reference evidence="6" key="1">
    <citation type="journal article" date="2018" name="Sci. Rep.">
        <title>Dynamic evolution of inverted repeats in Euglenophyta plastid genomes.</title>
        <authorList>
            <person name="Karnkowska A."/>
            <person name="Bennett M.S."/>
            <person name="Triemer R.E."/>
        </authorList>
    </citation>
    <scope>NUCLEOTIDE SEQUENCE</scope>
</reference>
<comment type="function">
    <text evidence="4">Binds directly to 23S ribosomal RNA and is necessary for the in vitro assembly process of the 50S ribosomal subunit. It is not involved in the protein synthesizing functions of that subunit.</text>
</comment>
<dbReference type="PRINTS" id="PR00062">
    <property type="entry name" value="RIBOSOMALL20"/>
</dbReference>
<dbReference type="GO" id="GO:0003735">
    <property type="term" value="F:structural constituent of ribosome"/>
    <property type="evidence" value="ECO:0007669"/>
    <property type="project" value="InterPro"/>
</dbReference>
<gene>
    <name evidence="4" type="primary">rpl20</name>
</gene>
<dbReference type="HAMAP" id="MF_00382">
    <property type="entry name" value="Ribosomal_bL20"/>
    <property type="match status" value="1"/>
</dbReference>
<dbReference type="GO" id="GO:0005840">
    <property type="term" value="C:ribosome"/>
    <property type="evidence" value="ECO:0007669"/>
    <property type="project" value="UniProtKB-KW"/>
</dbReference>
<sequence>MSRVKRGFISRRYHKKIIKSNSGYYGAPSKLFKVAKQENMRALRYSYVDRKKKKRIFRELWIKRINGLIRLINKSKYNTFINKLKIFKISINRKILAKIINKDPKTFIYILNF</sequence>
<evidence type="ECO:0000256" key="4">
    <source>
        <dbReference type="HAMAP-Rule" id="MF_00382"/>
    </source>
</evidence>
<accession>A0A3G3LLX1</accession>
<dbReference type="Gene3D" id="6.10.160.10">
    <property type="match status" value="1"/>
</dbReference>
<geneLocation type="chloroplast" evidence="6"/>
<dbReference type="GO" id="GO:0019843">
    <property type="term" value="F:rRNA binding"/>
    <property type="evidence" value="ECO:0007669"/>
    <property type="project" value="UniProtKB-UniRule"/>
</dbReference>
<keyword evidence="2 4" id="KW-0689">Ribosomal protein</keyword>
<evidence type="ECO:0000256" key="1">
    <source>
        <dbReference type="ARBA" id="ARBA00007698"/>
    </source>
</evidence>
<dbReference type="NCBIfam" id="TIGR01032">
    <property type="entry name" value="rplT_bact"/>
    <property type="match status" value="1"/>
</dbReference>
<comment type="subcellular location">
    <subcellularLocation>
        <location evidence="4">Plastid</location>
        <location evidence="4">Chloroplast</location>
    </subcellularLocation>
</comment>
<keyword evidence="4" id="KW-0699">rRNA-binding</keyword>